<proteinExistence type="predicted"/>
<dbReference type="AlphaFoldDB" id="A0A5P6A9M6"/>
<organism evidence="1">
    <name type="scientific">Raoultella planticola</name>
    <name type="common">Klebsiella planticola</name>
    <dbReference type="NCBI Taxonomy" id="575"/>
    <lineage>
        <taxon>Bacteria</taxon>
        <taxon>Pseudomonadati</taxon>
        <taxon>Pseudomonadota</taxon>
        <taxon>Gammaproteobacteria</taxon>
        <taxon>Enterobacterales</taxon>
        <taxon>Enterobacteriaceae</taxon>
        <taxon>Klebsiella/Raoultella group</taxon>
        <taxon>Raoultella</taxon>
    </lineage>
</organism>
<sequence>MDPTFSVSGVTFVALIANQRPGLPLAAMWVKETRMRSARQCYASWLRILNCMLRPAMGYSPAMGGPGAASRDRHYDIL</sequence>
<accession>A0A5P6A9M6</accession>
<gene>
    <name evidence="1" type="ORF">DMB90_10025</name>
</gene>
<name>A0A5P6A9M6_RAOPL</name>
<protein>
    <submittedName>
        <fullName evidence="1">Uncharacterized protein</fullName>
    </submittedName>
</protein>
<dbReference type="EMBL" id="CP029752">
    <property type="protein sequence ID" value="QFG76653.1"/>
    <property type="molecule type" value="Genomic_DNA"/>
</dbReference>
<evidence type="ECO:0000313" key="1">
    <source>
        <dbReference type="EMBL" id="QFG76653.1"/>
    </source>
</evidence>
<reference evidence="1" key="1">
    <citation type="submission" date="2018-05" db="EMBL/GenBank/DDBJ databases">
        <title>Bacterial isolates from healthy term breastfed infants carrying antibiotic resistance genes.</title>
        <authorList>
            <person name="Casaburi G."/>
        </authorList>
    </citation>
    <scope>NUCLEOTIDE SEQUENCE [LARGE SCALE GENOMIC DNA]</scope>
    <source>
        <strain evidence="1">7084_4</strain>
    </source>
</reference>